<dbReference type="Gene3D" id="3.10.180.10">
    <property type="entry name" value="2,3-Dihydroxybiphenyl 1,2-Dioxygenase, domain 1"/>
    <property type="match status" value="1"/>
</dbReference>
<proteinExistence type="predicted"/>
<dbReference type="InterPro" id="IPR037523">
    <property type="entry name" value="VOC_core"/>
</dbReference>
<dbReference type="AlphaFoldDB" id="A0A4R2IZJ6"/>
<feature type="domain" description="VOC" evidence="1">
    <location>
        <begin position="8"/>
        <end position="117"/>
    </location>
</feature>
<keyword evidence="3" id="KW-1185">Reference proteome</keyword>
<sequence length="121" mass="13339">MPGSTGGVLVHINPILNVSDLRSSIKFYTEVLDFELLGTFGDPADYGILRWDRHEIYLSVNGQGQPGTWLALFVSEPAALYQRLVTNEAKILMPYAGDDGEFRVADPDGHVLRVFSGSPEE</sequence>
<dbReference type="GO" id="GO:0051213">
    <property type="term" value="F:dioxygenase activity"/>
    <property type="evidence" value="ECO:0007669"/>
    <property type="project" value="UniProtKB-KW"/>
</dbReference>
<organism evidence="2 3">
    <name type="scientific">Kribbella antiqua</name>
    <dbReference type="NCBI Taxonomy" id="2512217"/>
    <lineage>
        <taxon>Bacteria</taxon>
        <taxon>Bacillati</taxon>
        <taxon>Actinomycetota</taxon>
        <taxon>Actinomycetes</taxon>
        <taxon>Propionibacteriales</taxon>
        <taxon>Kribbellaceae</taxon>
        <taxon>Kribbella</taxon>
    </lineage>
</organism>
<evidence type="ECO:0000313" key="2">
    <source>
        <dbReference type="EMBL" id="TCO48405.1"/>
    </source>
</evidence>
<comment type="caution">
    <text evidence="2">The sequence shown here is derived from an EMBL/GenBank/DDBJ whole genome shotgun (WGS) entry which is preliminary data.</text>
</comment>
<dbReference type="SUPFAM" id="SSF54593">
    <property type="entry name" value="Glyoxalase/Bleomycin resistance protein/Dihydroxybiphenyl dioxygenase"/>
    <property type="match status" value="1"/>
</dbReference>
<dbReference type="RefSeq" id="WP_132148254.1">
    <property type="nucleotide sequence ID" value="NZ_SLWR01000004.1"/>
</dbReference>
<dbReference type="Pfam" id="PF00903">
    <property type="entry name" value="Glyoxalase"/>
    <property type="match status" value="1"/>
</dbReference>
<dbReference type="OrthoDB" id="9798201at2"/>
<keyword evidence="2" id="KW-0223">Dioxygenase</keyword>
<reference evidence="2 3" key="1">
    <citation type="journal article" date="2015" name="Stand. Genomic Sci.">
        <title>Genomic Encyclopedia of Bacterial and Archaeal Type Strains, Phase III: the genomes of soil and plant-associated and newly described type strains.</title>
        <authorList>
            <person name="Whitman W.B."/>
            <person name="Woyke T."/>
            <person name="Klenk H.P."/>
            <person name="Zhou Y."/>
            <person name="Lilburn T.G."/>
            <person name="Beck B.J."/>
            <person name="De Vos P."/>
            <person name="Vandamme P."/>
            <person name="Eisen J.A."/>
            <person name="Garrity G."/>
            <person name="Hugenholtz P."/>
            <person name="Kyrpides N.C."/>
        </authorList>
    </citation>
    <scope>NUCLEOTIDE SEQUENCE [LARGE SCALE GENOMIC DNA]</scope>
    <source>
        <strain evidence="2 3">VKM Ac-2541</strain>
    </source>
</reference>
<gene>
    <name evidence="2" type="ORF">EV646_104223</name>
</gene>
<dbReference type="EMBL" id="SLWR01000004">
    <property type="protein sequence ID" value="TCO48405.1"/>
    <property type="molecule type" value="Genomic_DNA"/>
</dbReference>
<dbReference type="Proteomes" id="UP000295573">
    <property type="component" value="Unassembled WGS sequence"/>
</dbReference>
<dbReference type="PROSITE" id="PS51819">
    <property type="entry name" value="VOC"/>
    <property type="match status" value="1"/>
</dbReference>
<evidence type="ECO:0000313" key="3">
    <source>
        <dbReference type="Proteomes" id="UP000295573"/>
    </source>
</evidence>
<protein>
    <submittedName>
        <fullName evidence="2">Glyoxalase/bleomycin resistance protein/dioxygenase superfamily protein</fullName>
    </submittedName>
</protein>
<keyword evidence="2" id="KW-0560">Oxidoreductase</keyword>
<accession>A0A4R2IZJ6</accession>
<name>A0A4R2IZJ6_9ACTN</name>
<dbReference type="InterPro" id="IPR004360">
    <property type="entry name" value="Glyas_Fos-R_dOase_dom"/>
</dbReference>
<evidence type="ECO:0000259" key="1">
    <source>
        <dbReference type="PROSITE" id="PS51819"/>
    </source>
</evidence>
<dbReference type="InterPro" id="IPR029068">
    <property type="entry name" value="Glyas_Bleomycin-R_OHBP_Dase"/>
</dbReference>